<comment type="subcellular location">
    <subcellularLocation>
        <location evidence="2 12">Bacterial flagellum basal body</location>
    </subcellularLocation>
    <subcellularLocation>
        <location evidence="3">Cell membrane</location>
        <topology evidence="3">Multi-pass membrane protein</topology>
    </subcellularLocation>
</comment>
<feature type="domain" description="Flagellar M-ring N-terminal" evidence="15">
    <location>
        <begin position="45"/>
        <end position="219"/>
    </location>
</feature>
<feature type="compositionally biased region" description="Low complexity" evidence="13">
    <location>
        <begin position="318"/>
        <end position="333"/>
    </location>
</feature>
<dbReference type="Gene3D" id="3.30.300.30">
    <property type="match status" value="1"/>
</dbReference>
<evidence type="ECO:0000256" key="8">
    <source>
        <dbReference type="ARBA" id="ARBA00022989"/>
    </source>
</evidence>
<dbReference type="EMBL" id="CP049140">
    <property type="protein sequence ID" value="QIE85000.1"/>
    <property type="molecule type" value="Genomic_DNA"/>
</dbReference>
<dbReference type="AlphaFoldDB" id="A0A6G6IQA0"/>
<dbReference type="NCBIfam" id="TIGR00206">
    <property type="entry name" value="fliF"/>
    <property type="match status" value="1"/>
</dbReference>
<dbReference type="Proteomes" id="UP000501063">
    <property type="component" value="Chromosome"/>
</dbReference>
<keyword evidence="17" id="KW-0969">Cilium</keyword>
<dbReference type="KEGG" id="pnt:G5B91_01445"/>
<comment type="similarity">
    <text evidence="4 12">Belongs to the FliF family.</text>
</comment>
<dbReference type="GO" id="GO:0003774">
    <property type="term" value="F:cytoskeletal motor activity"/>
    <property type="evidence" value="ECO:0007669"/>
    <property type="project" value="InterPro"/>
</dbReference>
<evidence type="ECO:0000313" key="17">
    <source>
        <dbReference type="EMBL" id="QIE85000.1"/>
    </source>
</evidence>
<dbReference type="InterPro" id="IPR043427">
    <property type="entry name" value="YscJ/FliF"/>
</dbReference>
<evidence type="ECO:0000256" key="12">
    <source>
        <dbReference type="PIRNR" id="PIRNR004862"/>
    </source>
</evidence>
<evidence type="ECO:0000256" key="3">
    <source>
        <dbReference type="ARBA" id="ARBA00004651"/>
    </source>
</evidence>
<keyword evidence="17" id="KW-0282">Flagellum</keyword>
<organism evidence="17 18">
    <name type="scientific">Pseudomonas nitroreducens</name>
    <dbReference type="NCBI Taxonomy" id="46680"/>
    <lineage>
        <taxon>Bacteria</taxon>
        <taxon>Pseudomonadati</taxon>
        <taxon>Pseudomonadota</taxon>
        <taxon>Gammaproteobacteria</taxon>
        <taxon>Pseudomonadales</taxon>
        <taxon>Pseudomonadaceae</taxon>
        <taxon>Pseudomonas</taxon>
    </lineage>
</organism>
<accession>A0A6G6IQA0</accession>
<feature type="domain" description="Flagellar M-ring C-terminal" evidence="16">
    <location>
        <begin position="250"/>
        <end position="422"/>
    </location>
</feature>
<evidence type="ECO:0000259" key="16">
    <source>
        <dbReference type="Pfam" id="PF08345"/>
    </source>
</evidence>
<feature type="region of interest" description="Disordered" evidence="13">
    <location>
        <begin position="302"/>
        <end position="357"/>
    </location>
</feature>
<reference evidence="17 18" key="1">
    <citation type="submission" date="2020-02" db="EMBL/GenBank/DDBJ databases">
        <title>Integrative conjugative elements (ICEs) and plasmids drive adaptation of Pseudomonas nitroreducens strain HBP1 to wastewater environment.</title>
        <authorList>
            <person name="Sentchilo V."/>
            <person name="Carraro N."/>
            <person name="Bertelli C."/>
            <person name="van der Meer J.R."/>
        </authorList>
    </citation>
    <scope>NUCLEOTIDE SEQUENCE [LARGE SCALE GENOMIC DNA]</scope>
    <source>
        <strain evidence="17 18">HBP1</strain>
    </source>
</reference>
<keyword evidence="17" id="KW-0966">Cell projection</keyword>
<evidence type="ECO:0000256" key="13">
    <source>
        <dbReference type="SAM" id="MobiDB-lite"/>
    </source>
</evidence>
<dbReference type="PANTHER" id="PTHR30046:SF0">
    <property type="entry name" value="FLAGELLAR M-RING PROTEIN"/>
    <property type="match status" value="1"/>
</dbReference>
<comment type="subunit">
    <text evidence="11">The basal body constitutes a major portion of the flagellar organelle and consists of four rings (L,P,S, and M) mounted on a central rod. The M ring is integral to the inner membrane of the cell and may be connected to the flagellar rod via the S ring. The S (supramembrane ring) lies just distal to the M ring. The L and P rings lie in the outer membrane and the periplasmic space, respectively.</text>
</comment>
<protein>
    <recommendedName>
        <fullName evidence="5 12">Flagellar M-ring protein</fullName>
    </recommendedName>
</protein>
<keyword evidence="8 14" id="KW-1133">Transmembrane helix</keyword>
<dbReference type="GO" id="GO:0071973">
    <property type="term" value="P:bacterial-type flagellum-dependent cell motility"/>
    <property type="evidence" value="ECO:0007669"/>
    <property type="project" value="InterPro"/>
</dbReference>
<keyword evidence="9 14" id="KW-0472">Membrane</keyword>
<dbReference type="Pfam" id="PF01514">
    <property type="entry name" value="YscJ_FliF"/>
    <property type="match status" value="1"/>
</dbReference>
<evidence type="ECO:0000256" key="14">
    <source>
        <dbReference type="SAM" id="Phobius"/>
    </source>
</evidence>
<dbReference type="InterPro" id="IPR000067">
    <property type="entry name" value="FlgMring_FliF"/>
</dbReference>
<dbReference type="InterPro" id="IPR045851">
    <property type="entry name" value="AMP-bd_C_sf"/>
</dbReference>
<evidence type="ECO:0000256" key="5">
    <source>
        <dbReference type="ARBA" id="ARBA00017949"/>
    </source>
</evidence>
<dbReference type="PRINTS" id="PR01009">
    <property type="entry name" value="FLGMRINGFLIF"/>
</dbReference>
<dbReference type="GO" id="GO:0009431">
    <property type="term" value="C:bacterial-type flagellum basal body, MS ring"/>
    <property type="evidence" value="ECO:0007669"/>
    <property type="project" value="InterPro"/>
</dbReference>
<dbReference type="GO" id="GO:0005886">
    <property type="term" value="C:plasma membrane"/>
    <property type="evidence" value="ECO:0007669"/>
    <property type="project" value="UniProtKB-SubCell"/>
</dbReference>
<keyword evidence="7 14" id="KW-0812">Transmembrane</keyword>
<evidence type="ECO:0000313" key="18">
    <source>
        <dbReference type="Proteomes" id="UP000501063"/>
    </source>
</evidence>
<dbReference type="InterPro" id="IPR006182">
    <property type="entry name" value="FliF_N_dom"/>
</dbReference>
<dbReference type="Pfam" id="PF08345">
    <property type="entry name" value="YscJ_FliF_C"/>
    <property type="match status" value="1"/>
</dbReference>
<keyword evidence="10 12" id="KW-0975">Bacterial flagellum</keyword>
<evidence type="ECO:0000256" key="6">
    <source>
        <dbReference type="ARBA" id="ARBA00022475"/>
    </source>
</evidence>
<evidence type="ECO:0000256" key="10">
    <source>
        <dbReference type="ARBA" id="ARBA00023143"/>
    </source>
</evidence>
<evidence type="ECO:0000256" key="2">
    <source>
        <dbReference type="ARBA" id="ARBA00004117"/>
    </source>
</evidence>
<evidence type="ECO:0000256" key="7">
    <source>
        <dbReference type="ARBA" id="ARBA00022692"/>
    </source>
</evidence>
<dbReference type="PANTHER" id="PTHR30046">
    <property type="entry name" value="FLAGELLAR M-RING PROTEIN"/>
    <property type="match status" value="1"/>
</dbReference>
<comment type="function">
    <text evidence="1 12">The M ring may be actively involved in energy transduction.</text>
</comment>
<feature type="transmembrane region" description="Helical" evidence="14">
    <location>
        <begin position="20"/>
        <end position="41"/>
    </location>
</feature>
<proteinExistence type="inferred from homology"/>
<name>A0A6G6IQA0_PSENT</name>
<evidence type="ECO:0000256" key="9">
    <source>
        <dbReference type="ARBA" id="ARBA00023136"/>
    </source>
</evidence>
<evidence type="ECO:0000256" key="11">
    <source>
        <dbReference type="ARBA" id="ARBA00025936"/>
    </source>
</evidence>
<evidence type="ECO:0000259" key="15">
    <source>
        <dbReference type="Pfam" id="PF01514"/>
    </source>
</evidence>
<dbReference type="PIRSF" id="PIRSF004862">
    <property type="entry name" value="FliF"/>
    <property type="match status" value="1"/>
</dbReference>
<evidence type="ECO:0000256" key="1">
    <source>
        <dbReference type="ARBA" id="ARBA00003820"/>
    </source>
</evidence>
<feature type="compositionally biased region" description="Polar residues" evidence="13">
    <location>
        <begin position="335"/>
        <end position="348"/>
    </location>
</feature>
<evidence type="ECO:0000256" key="4">
    <source>
        <dbReference type="ARBA" id="ARBA00007971"/>
    </source>
</evidence>
<sequence length="563" mass="60491">MLQKLKGRLPLDKLKLDPRLGLLGIALGAALLAAAVVFYLWRDQGAYRPLYGAGEAYPAADVMQVLDAEAFDYRLHPQSGQVLVREEDLARARMLLAAKGVKVSVPAGYELFDKDEPLGTSHFLQDVRLKRSLEGELARTIMGLKGIEQARVHVAREDSNSFVVGRRDPAKASVLLQLAPGQRLSPEQVGAIVNLVAGSVPQLKPEDVSVVDQNGVLLSRGINGAGGPSQNWQAVDEYQRKAVGNVEEVLAPVLGLGNYRISVSADIDFSQKGETLQAYGEAPRLRSESLRNETTLDQLALGVPGSLSNRPPEPPPQAQQGQAQNANAPAGNGKTAGTDNKAATSTRNETTRQNDFDQSVTHIKYPAFALRQQSVAVVINASTAPEGGWTDKARADLEAMVKSAVGFNAQRGDLITVSVFPFAATAVEESAASWWESSALQSLVRYSVLGLIALLFLLFGVRPAVRSLTQRAQPAATAALPEGAGDYPLALDAERRLALSNETVGGLNVLGELNPLSEIRLPAPGSGLEHQIEHLQMLAKNDPERVSEVIKHWIGRNDRHEPA</sequence>
<dbReference type="RefSeq" id="WP_038803757.1">
    <property type="nucleotide sequence ID" value="NZ_CP049140.1"/>
</dbReference>
<gene>
    <name evidence="17" type="primary">fliF</name>
    <name evidence="17" type="ORF">G5B91_01445</name>
</gene>
<keyword evidence="6" id="KW-1003">Cell membrane</keyword>
<dbReference type="InterPro" id="IPR013556">
    <property type="entry name" value="Flag_M-ring_C"/>
</dbReference>